<evidence type="ECO:0000313" key="1">
    <source>
        <dbReference type="EMBL" id="KAJ8941276.1"/>
    </source>
</evidence>
<organism evidence="1 2">
    <name type="scientific">Aromia moschata</name>
    <dbReference type="NCBI Taxonomy" id="1265417"/>
    <lineage>
        <taxon>Eukaryota</taxon>
        <taxon>Metazoa</taxon>
        <taxon>Ecdysozoa</taxon>
        <taxon>Arthropoda</taxon>
        <taxon>Hexapoda</taxon>
        <taxon>Insecta</taxon>
        <taxon>Pterygota</taxon>
        <taxon>Neoptera</taxon>
        <taxon>Endopterygota</taxon>
        <taxon>Coleoptera</taxon>
        <taxon>Polyphaga</taxon>
        <taxon>Cucujiformia</taxon>
        <taxon>Chrysomeloidea</taxon>
        <taxon>Cerambycidae</taxon>
        <taxon>Cerambycinae</taxon>
        <taxon>Callichromatini</taxon>
        <taxon>Aromia</taxon>
    </lineage>
</organism>
<reference evidence="1" key="1">
    <citation type="journal article" date="2023" name="Insect Mol. Biol.">
        <title>Genome sequencing provides insights into the evolution of gene families encoding plant cell wall-degrading enzymes in longhorned beetles.</title>
        <authorList>
            <person name="Shin N.R."/>
            <person name="Okamura Y."/>
            <person name="Kirsch R."/>
            <person name="Pauchet Y."/>
        </authorList>
    </citation>
    <scope>NUCLEOTIDE SEQUENCE</scope>
    <source>
        <strain evidence="1">AMC_N1</strain>
    </source>
</reference>
<proteinExistence type="predicted"/>
<accession>A0AAV8XQH2</accession>
<comment type="caution">
    <text evidence="1">The sequence shown here is derived from an EMBL/GenBank/DDBJ whole genome shotgun (WGS) entry which is preliminary data.</text>
</comment>
<keyword evidence="2" id="KW-1185">Reference proteome</keyword>
<dbReference type="AlphaFoldDB" id="A0AAV8XQH2"/>
<dbReference type="EMBL" id="JAPWTK010000381">
    <property type="protein sequence ID" value="KAJ8941276.1"/>
    <property type="molecule type" value="Genomic_DNA"/>
</dbReference>
<protein>
    <submittedName>
        <fullName evidence="1">Uncharacterized protein</fullName>
    </submittedName>
</protein>
<dbReference type="Proteomes" id="UP001162162">
    <property type="component" value="Unassembled WGS sequence"/>
</dbReference>
<evidence type="ECO:0000313" key="2">
    <source>
        <dbReference type="Proteomes" id="UP001162162"/>
    </source>
</evidence>
<gene>
    <name evidence="1" type="ORF">NQ318_016941</name>
</gene>
<sequence>MDGAQDGRGFNLDLPRSLAHSSRVKGNRLDEFGGSRPAQFSGGLSAPIEDFAVIAGICLVEKGIFCEIDRYIM</sequence>
<name>A0AAV8XQH2_9CUCU</name>